<proteinExistence type="predicted"/>
<feature type="compositionally biased region" description="Polar residues" evidence="11">
    <location>
        <begin position="844"/>
        <end position="853"/>
    </location>
</feature>
<comment type="caution">
    <text evidence="14">The sequence shown here is derived from an EMBL/GenBank/DDBJ whole genome shotgun (WGS) entry which is preliminary data.</text>
</comment>
<dbReference type="SUPFAM" id="SSF81324">
    <property type="entry name" value="Voltage-gated potassium channels"/>
    <property type="match status" value="2"/>
</dbReference>
<feature type="transmembrane region" description="Helical" evidence="12">
    <location>
        <begin position="197"/>
        <end position="215"/>
    </location>
</feature>
<keyword evidence="10" id="KW-0407">Ion channel</keyword>
<keyword evidence="6 12" id="KW-1133">Transmembrane helix</keyword>
<sequence>MAADVSEGRKFEDLPRNLPPLLSEPALLQPTPSTPTVRMSAVVDSQAPEEGLPVADARDKSATPSVERGSGVDSAEAEATPSREAGSEFSEAEYSYFVTSLKDEDNTERTKERTEKRFQRRSRLVSDAYAEISFSYFLLDHPARKLCMRIAGSTRFDEVVLLVVLVNCTCMILQVEDFADETPLSACRKSLSSANCGYYYAEVLFLAVYTVEAIIKIIASGFRGAQKAYLSEYWNVLDFSVLTMSLLTLGLELIYDKGGSNLSDLQSILVVFRLFRILRALRTVQKVQGLRMLVASLLRAVPLLLRVISMFALILILFACFGSRLFKGRLKSICIPNALLPDGYENMLQSDLEHYVRETTSGSTLTALRHCGGSCDEYHRCLSVKNPYHGYLNFDNFLFSIIAIFACITGEGWSDVMYRVSDSTKEVAMLYFLLIGIIGTNLMMNLLLAVIKESLSRVMTQMIKINKDKKLLALRKATIQAAMYGTPAEPRNSSFLTTALSISVSLLHAAKHYSEAALNRTSRVISDLAPAKEVEAAPPVDDTINVRLMGAISEACRRITDSKLFNVFTMTLVFVNTIMLSAVYSGMSAETYYILELTAAVFNIFFLLESIMKIIGNSWAVFITNYFDVFDFVVVLAGIMELTLSVSQLQGSGVKVTALRAVRVFRLMRVTRVLKVARYVDAIKAAGSVLKSSLNMFMYFTGLLLIFVFIFGVIGMQLFSTFYKDQRELEDSLLLAPRSNYRSFFWSILSVFQALTLEGWTIMMYDAMSYSRVAGSLFYISWIIIGPYILLALLVCGVLDNFEREYIEQRKRMQLSKNEKKKQDDAEEDHRRVSEMATPPQMGTPPQTDSTWQADFLPGTLTRGSEEGPSAAENGVKNAPEESESAVRGTRGEPGGENDRQGFPENGEENQVGAAESGVKTPGVPPSPVPPSPGHIGPHYRWAMKGKDIAALLDGLEVQYTQEELEAVHACFRIQDAEKDRVSLETFVEHVLDAFYQRANQNFPVH</sequence>
<evidence type="ECO:0000256" key="11">
    <source>
        <dbReference type="SAM" id="MobiDB-lite"/>
    </source>
</evidence>
<feature type="transmembrane region" description="Helical" evidence="12">
    <location>
        <begin position="697"/>
        <end position="723"/>
    </location>
</feature>
<keyword evidence="2" id="KW-0813">Transport</keyword>
<feature type="transmembrane region" description="Helical" evidence="12">
    <location>
        <begin position="620"/>
        <end position="640"/>
    </location>
</feature>
<feature type="transmembrane region" description="Helical" evidence="12">
    <location>
        <begin position="397"/>
        <end position="416"/>
    </location>
</feature>
<reference evidence="14 15" key="1">
    <citation type="journal article" date="2015" name="Genome Biol. Evol.">
        <title>Comparative Genomics of a Bacterivorous Green Alga Reveals Evolutionary Causalities and Consequences of Phago-Mixotrophic Mode of Nutrition.</title>
        <authorList>
            <person name="Burns J.A."/>
            <person name="Paasch A."/>
            <person name="Narechania A."/>
            <person name="Kim E."/>
        </authorList>
    </citation>
    <scope>NUCLEOTIDE SEQUENCE [LARGE SCALE GENOMIC DNA]</scope>
    <source>
        <strain evidence="14 15">PLY_AMNH</strain>
    </source>
</reference>
<evidence type="ECO:0000256" key="3">
    <source>
        <dbReference type="ARBA" id="ARBA00022692"/>
    </source>
</evidence>
<evidence type="ECO:0000256" key="12">
    <source>
        <dbReference type="SAM" id="Phobius"/>
    </source>
</evidence>
<feature type="transmembrane region" description="Helical" evidence="12">
    <location>
        <begin position="591"/>
        <end position="608"/>
    </location>
</feature>
<keyword evidence="3 12" id="KW-0812">Transmembrane</keyword>
<dbReference type="InterPro" id="IPR043203">
    <property type="entry name" value="VGCC_Ca_Na"/>
</dbReference>
<feature type="domain" description="Ion transport" evidence="13">
    <location>
        <begin position="563"/>
        <end position="808"/>
    </location>
</feature>
<evidence type="ECO:0000256" key="5">
    <source>
        <dbReference type="ARBA" id="ARBA00022882"/>
    </source>
</evidence>
<evidence type="ECO:0000256" key="1">
    <source>
        <dbReference type="ARBA" id="ARBA00004141"/>
    </source>
</evidence>
<dbReference type="Gene3D" id="1.10.287.70">
    <property type="match status" value="2"/>
</dbReference>
<keyword evidence="9" id="KW-0325">Glycoprotein</keyword>
<dbReference type="GO" id="GO:0001518">
    <property type="term" value="C:voltage-gated sodium channel complex"/>
    <property type="evidence" value="ECO:0007669"/>
    <property type="project" value="TreeGrafter"/>
</dbReference>
<feature type="region of interest" description="Disordered" evidence="11">
    <location>
        <begin position="1"/>
        <end position="89"/>
    </location>
</feature>
<dbReference type="GO" id="GO:0005248">
    <property type="term" value="F:voltage-gated sodium channel activity"/>
    <property type="evidence" value="ECO:0007669"/>
    <property type="project" value="TreeGrafter"/>
</dbReference>
<feature type="transmembrane region" description="Helical" evidence="12">
    <location>
        <begin position="300"/>
        <end position="321"/>
    </location>
</feature>
<feature type="transmembrane region" description="Helical" evidence="12">
    <location>
        <begin position="777"/>
        <end position="802"/>
    </location>
</feature>
<keyword evidence="15" id="KW-1185">Reference proteome</keyword>
<keyword evidence="5" id="KW-0851">Voltage-gated channel</keyword>
<dbReference type="Gene3D" id="1.20.120.350">
    <property type="entry name" value="Voltage-gated potassium channels. Chain C"/>
    <property type="match status" value="2"/>
</dbReference>
<keyword evidence="8 12" id="KW-0472">Membrane</keyword>
<keyword evidence="7" id="KW-0406">Ion transport</keyword>
<evidence type="ECO:0000256" key="6">
    <source>
        <dbReference type="ARBA" id="ARBA00022989"/>
    </source>
</evidence>
<accession>A0AAE0G3F6</accession>
<dbReference type="PANTHER" id="PTHR10037">
    <property type="entry name" value="VOLTAGE-GATED CATION CHANNEL CALCIUM AND SODIUM"/>
    <property type="match status" value="1"/>
</dbReference>
<keyword evidence="4" id="KW-0677">Repeat</keyword>
<protein>
    <recommendedName>
        <fullName evidence="13">Ion transport domain-containing protein</fullName>
    </recommendedName>
</protein>
<dbReference type="PANTHER" id="PTHR10037:SF62">
    <property type="entry name" value="SODIUM CHANNEL PROTEIN 60E"/>
    <property type="match status" value="1"/>
</dbReference>
<organism evidence="14 15">
    <name type="scientific">Cymbomonas tetramitiformis</name>
    <dbReference type="NCBI Taxonomy" id="36881"/>
    <lineage>
        <taxon>Eukaryota</taxon>
        <taxon>Viridiplantae</taxon>
        <taxon>Chlorophyta</taxon>
        <taxon>Pyramimonadophyceae</taxon>
        <taxon>Pyramimonadales</taxon>
        <taxon>Pyramimonadaceae</taxon>
        <taxon>Cymbomonas</taxon>
    </lineage>
</organism>
<evidence type="ECO:0000256" key="2">
    <source>
        <dbReference type="ARBA" id="ARBA00022448"/>
    </source>
</evidence>
<feature type="compositionally biased region" description="Basic and acidic residues" evidence="11">
    <location>
        <begin position="813"/>
        <end position="834"/>
    </location>
</feature>
<evidence type="ECO:0000313" key="14">
    <source>
        <dbReference type="EMBL" id="KAK3270896.1"/>
    </source>
</evidence>
<feature type="non-terminal residue" evidence="14">
    <location>
        <position position="1006"/>
    </location>
</feature>
<feature type="transmembrane region" description="Helical" evidence="12">
    <location>
        <begin position="236"/>
        <end position="255"/>
    </location>
</feature>
<evidence type="ECO:0000256" key="4">
    <source>
        <dbReference type="ARBA" id="ARBA00022737"/>
    </source>
</evidence>
<feature type="transmembrane region" description="Helical" evidence="12">
    <location>
        <begin position="564"/>
        <end position="585"/>
    </location>
</feature>
<feature type="region of interest" description="Disordered" evidence="11">
    <location>
        <begin position="813"/>
        <end position="937"/>
    </location>
</feature>
<evidence type="ECO:0000256" key="8">
    <source>
        <dbReference type="ARBA" id="ARBA00023136"/>
    </source>
</evidence>
<feature type="transmembrane region" description="Helical" evidence="12">
    <location>
        <begin position="744"/>
        <end position="765"/>
    </location>
</feature>
<evidence type="ECO:0000259" key="13">
    <source>
        <dbReference type="Pfam" id="PF00520"/>
    </source>
</evidence>
<dbReference type="FunFam" id="1.20.120.350:FF:000009">
    <property type="entry name" value="Voltage-dependent T-type calcium channel subunit alpha"/>
    <property type="match status" value="1"/>
</dbReference>
<gene>
    <name evidence="14" type="ORF">CYMTET_20728</name>
</gene>
<dbReference type="Proteomes" id="UP001190700">
    <property type="component" value="Unassembled WGS sequence"/>
</dbReference>
<evidence type="ECO:0000313" key="15">
    <source>
        <dbReference type="Proteomes" id="UP001190700"/>
    </source>
</evidence>
<dbReference type="Pfam" id="PF00520">
    <property type="entry name" value="Ion_trans"/>
    <property type="match status" value="2"/>
</dbReference>
<dbReference type="InterPro" id="IPR027359">
    <property type="entry name" value="Volt_channel_dom_sf"/>
</dbReference>
<dbReference type="EMBL" id="LGRX02010148">
    <property type="protein sequence ID" value="KAK3270896.1"/>
    <property type="molecule type" value="Genomic_DNA"/>
</dbReference>
<evidence type="ECO:0000256" key="10">
    <source>
        <dbReference type="ARBA" id="ARBA00023303"/>
    </source>
</evidence>
<comment type="subcellular location">
    <subcellularLocation>
        <location evidence="1">Membrane</location>
        <topology evidence="1">Multi-pass membrane protein</topology>
    </subcellularLocation>
</comment>
<feature type="compositionally biased region" description="Pro residues" evidence="11">
    <location>
        <begin position="923"/>
        <end position="933"/>
    </location>
</feature>
<evidence type="ECO:0000256" key="9">
    <source>
        <dbReference type="ARBA" id="ARBA00023180"/>
    </source>
</evidence>
<evidence type="ECO:0000256" key="7">
    <source>
        <dbReference type="ARBA" id="ARBA00023065"/>
    </source>
</evidence>
<feature type="transmembrane region" description="Helical" evidence="12">
    <location>
        <begin position="428"/>
        <end position="451"/>
    </location>
</feature>
<feature type="compositionally biased region" description="Basic and acidic residues" evidence="11">
    <location>
        <begin position="1"/>
        <end position="15"/>
    </location>
</feature>
<dbReference type="InterPro" id="IPR005821">
    <property type="entry name" value="Ion_trans_dom"/>
</dbReference>
<feature type="domain" description="Ion transport" evidence="13">
    <location>
        <begin position="156"/>
        <end position="457"/>
    </location>
</feature>
<dbReference type="AlphaFoldDB" id="A0AAE0G3F6"/>
<name>A0AAE0G3F6_9CHLO</name>